<organism evidence="3 4">
    <name type="scientific">Aplosporella prunicola CBS 121167</name>
    <dbReference type="NCBI Taxonomy" id="1176127"/>
    <lineage>
        <taxon>Eukaryota</taxon>
        <taxon>Fungi</taxon>
        <taxon>Dikarya</taxon>
        <taxon>Ascomycota</taxon>
        <taxon>Pezizomycotina</taxon>
        <taxon>Dothideomycetes</taxon>
        <taxon>Dothideomycetes incertae sedis</taxon>
        <taxon>Botryosphaeriales</taxon>
        <taxon>Aplosporellaceae</taxon>
        <taxon>Aplosporella</taxon>
    </lineage>
</organism>
<feature type="compositionally biased region" description="Polar residues" evidence="1">
    <location>
        <begin position="159"/>
        <end position="169"/>
    </location>
</feature>
<reference evidence="3" key="1">
    <citation type="journal article" date="2020" name="Stud. Mycol.">
        <title>101 Dothideomycetes genomes: a test case for predicting lifestyles and emergence of pathogens.</title>
        <authorList>
            <person name="Haridas S."/>
            <person name="Albert R."/>
            <person name="Binder M."/>
            <person name="Bloem J."/>
            <person name="Labutti K."/>
            <person name="Salamov A."/>
            <person name="Andreopoulos B."/>
            <person name="Baker S."/>
            <person name="Barry K."/>
            <person name="Bills G."/>
            <person name="Bluhm B."/>
            <person name="Cannon C."/>
            <person name="Castanera R."/>
            <person name="Culley D."/>
            <person name="Daum C."/>
            <person name="Ezra D."/>
            <person name="Gonzalez J."/>
            <person name="Henrissat B."/>
            <person name="Kuo A."/>
            <person name="Liang C."/>
            <person name="Lipzen A."/>
            <person name="Lutzoni F."/>
            <person name="Magnuson J."/>
            <person name="Mondo S."/>
            <person name="Nolan M."/>
            <person name="Ohm R."/>
            <person name="Pangilinan J."/>
            <person name="Park H.-J."/>
            <person name="Ramirez L."/>
            <person name="Alfaro M."/>
            <person name="Sun H."/>
            <person name="Tritt A."/>
            <person name="Yoshinaga Y."/>
            <person name="Zwiers L.-H."/>
            <person name="Turgeon B."/>
            <person name="Goodwin S."/>
            <person name="Spatafora J."/>
            <person name="Crous P."/>
            <person name="Grigoriev I."/>
        </authorList>
    </citation>
    <scope>NUCLEOTIDE SEQUENCE</scope>
    <source>
        <strain evidence="3">CBS 121167</strain>
    </source>
</reference>
<feature type="region of interest" description="Disordered" evidence="1">
    <location>
        <begin position="480"/>
        <end position="598"/>
    </location>
</feature>
<evidence type="ECO:0000259" key="2">
    <source>
        <dbReference type="Pfam" id="PF26087"/>
    </source>
</evidence>
<dbReference type="RefSeq" id="XP_033394881.1">
    <property type="nucleotide sequence ID" value="XM_033542360.1"/>
</dbReference>
<dbReference type="EMBL" id="ML995494">
    <property type="protein sequence ID" value="KAF2139168.1"/>
    <property type="molecule type" value="Genomic_DNA"/>
</dbReference>
<feature type="region of interest" description="Disordered" evidence="1">
    <location>
        <begin position="102"/>
        <end position="169"/>
    </location>
</feature>
<dbReference type="Pfam" id="PF26087">
    <property type="entry name" value="DUF8032"/>
    <property type="match status" value="2"/>
</dbReference>
<protein>
    <recommendedName>
        <fullName evidence="2">DUF8032 domain-containing protein</fullName>
    </recommendedName>
</protein>
<feature type="compositionally biased region" description="Low complexity" evidence="1">
    <location>
        <begin position="124"/>
        <end position="152"/>
    </location>
</feature>
<feature type="region of interest" description="Disordered" evidence="1">
    <location>
        <begin position="8"/>
        <end position="64"/>
    </location>
</feature>
<dbReference type="InterPro" id="IPR058345">
    <property type="entry name" value="DUF8032"/>
</dbReference>
<evidence type="ECO:0000313" key="4">
    <source>
        <dbReference type="Proteomes" id="UP000799438"/>
    </source>
</evidence>
<feature type="region of interest" description="Disordered" evidence="1">
    <location>
        <begin position="301"/>
        <end position="375"/>
    </location>
</feature>
<accession>A0A6A6B6A3</accession>
<keyword evidence="4" id="KW-1185">Reference proteome</keyword>
<dbReference type="GeneID" id="54299857"/>
<gene>
    <name evidence="3" type="ORF">K452DRAFT_300716</name>
</gene>
<feature type="region of interest" description="Disordered" evidence="1">
    <location>
        <begin position="229"/>
        <end position="260"/>
    </location>
</feature>
<dbReference type="PANTHER" id="PTHR22949:SF0">
    <property type="entry name" value="RE27538P"/>
    <property type="match status" value="1"/>
</dbReference>
<feature type="compositionally biased region" description="Polar residues" evidence="1">
    <location>
        <begin position="235"/>
        <end position="248"/>
    </location>
</feature>
<feature type="domain" description="DUF8032" evidence="2">
    <location>
        <begin position="387"/>
        <end position="481"/>
    </location>
</feature>
<evidence type="ECO:0000313" key="3">
    <source>
        <dbReference type="EMBL" id="KAF2139168.1"/>
    </source>
</evidence>
<name>A0A6A6B6A3_9PEZI</name>
<dbReference type="AlphaFoldDB" id="A0A6A6B6A3"/>
<feature type="compositionally biased region" description="Low complexity" evidence="1">
    <location>
        <begin position="301"/>
        <end position="316"/>
    </location>
</feature>
<dbReference type="PANTHER" id="PTHR22949">
    <property type="entry name" value="WHITE COLLAR 2 PROTEIN WC2"/>
    <property type="match status" value="1"/>
</dbReference>
<feature type="region of interest" description="Disordered" evidence="1">
    <location>
        <begin position="611"/>
        <end position="649"/>
    </location>
</feature>
<proteinExistence type="predicted"/>
<dbReference type="Proteomes" id="UP000799438">
    <property type="component" value="Unassembled WGS sequence"/>
</dbReference>
<feature type="compositionally biased region" description="Low complexity" evidence="1">
    <location>
        <begin position="347"/>
        <end position="367"/>
    </location>
</feature>
<feature type="compositionally biased region" description="Polar residues" evidence="1">
    <location>
        <begin position="691"/>
        <end position="708"/>
    </location>
</feature>
<feature type="compositionally biased region" description="Basic residues" evidence="1">
    <location>
        <begin position="51"/>
        <end position="64"/>
    </location>
</feature>
<feature type="region of interest" description="Disordered" evidence="1">
    <location>
        <begin position="193"/>
        <end position="213"/>
    </location>
</feature>
<sequence length="838" mass="92339">MVLHLAAFTNADPEYDPDSIRSAQARPESRQTPGPRLEDDDDYDDDDRRRTIERRHKRDVRSIRRHATATANACASRSVTNAAIRARALHFADGALRISTSRGSDRLSKHHPHPAQQGLPPPQHIQHPRPQVIQHHQHHPNSPQQPSHPSSQGPYASPHPSTHQVPNQHHSPYVSTIQVPHAQNPQEVPYYAATAHPSPYSTNSASGSYTSSAETPDISMATATMNRQFPPIYHTPQSNSPASIQSPQHDQHGRPIYGQSAPQVPQQMYYSPQYQMPPQQSPYAQQHPAPLAANSLLMSHQPQPLQHPQHPHTPGLPGSPRAKLNQTPLQRPPSGLGPPQGTPTGPPGSAGSMHSAAPPNSSVNPNAAPGPIPATTPLVVRQDQNGVQWIAFEYSRDRVKMEYTIRCDVESVNVDELPQEFKTENCVYPRACCSKDQYKGNRLHYETECNTVGWALAQLNPCLRGKRGLIQRAVDSWRNSNQDPRLRSRRVRRMAKITSRKAIQASQHGGHMAGPGAPGAAGVPNSAGLPGAPGPRPTSMGMGGPQLHHHHEHPGGAPGGPDDVSAANGYNDTTHTHHHQAPTAQTNPPSGEVRTANNFYPTYPTAAHAVGGPAMPPTMHHVPPPPPAHATSASTKSQEDEERNLELFGDLPEAKRRKFILVEDAERSTRVRVRVMLDQVNMEEMPDSYRKSNSVYPRSYFPTQMQSPPASPRGRRFFDDPEDEKSDDGSSAPVTGRTLVPVPLMDGSEAKVPRPVVTKSKRNKEVTLNDLGYRMTWSQSRVFAGRTLFLQRSLDAYRTKMRTTMMAAGQDVAPHFETRVGKRQWLERSKRAKREASP</sequence>
<feature type="compositionally biased region" description="Low complexity" evidence="1">
    <location>
        <begin position="200"/>
        <end position="213"/>
    </location>
</feature>
<feature type="compositionally biased region" description="Basic residues" evidence="1">
    <location>
        <begin position="487"/>
        <end position="499"/>
    </location>
</feature>
<feature type="region of interest" description="Disordered" evidence="1">
    <location>
        <begin position="687"/>
        <end position="741"/>
    </location>
</feature>
<evidence type="ECO:0000256" key="1">
    <source>
        <dbReference type="SAM" id="MobiDB-lite"/>
    </source>
</evidence>
<dbReference type="OrthoDB" id="5599902at2759"/>
<feature type="domain" description="DUF8032" evidence="2">
    <location>
        <begin position="661"/>
        <end position="705"/>
    </location>
</feature>